<feature type="region of interest" description="Disordered" evidence="1">
    <location>
        <begin position="1"/>
        <end position="24"/>
    </location>
</feature>
<organism evidence="2 3">
    <name type="scientific">Halomarina oriensis</name>
    <dbReference type="NCBI Taxonomy" id="671145"/>
    <lineage>
        <taxon>Archaea</taxon>
        <taxon>Methanobacteriati</taxon>
        <taxon>Methanobacteriota</taxon>
        <taxon>Stenosarchaea group</taxon>
        <taxon>Halobacteria</taxon>
        <taxon>Halobacteriales</taxon>
        <taxon>Natronomonadaceae</taxon>
        <taxon>Halomarina</taxon>
    </lineage>
</organism>
<keyword evidence="3" id="KW-1185">Reference proteome</keyword>
<sequence>MSHRRDPPYRSAVAPETDASESGPAHIVCVYRSTTDGRAQRRAILDPGTDDEDVQQPLIDTAFARVRPL</sequence>
<dbReference type="AlphaFoldDB" id="A0A6B0GWI5"/>
<accession>A0A6B0GWI5</accession>
<protein>
    <submittedName>
        <fullName evidence="2">Uncharacterized protein</fullName>
    </submittedName>
</protein>
<proteinExistence type="predicted"/>
<name>A0A6B0GWI5_9EURY</name>
<dbReference type="EMBL" id="WSZK01000036">
    <property type="protein sequence ID" value="MWG36505.1"/>
    <property type="molecule type" value="Genomic_DNA"/>
</dbReference>
<comment type="caution">
    <text evidence="2">The sequence shown here is derived from an EMBL/GenBank/DDBJ whole genome shotgun (WGS) entry which is preliminary data.</text>
</comment>
<evidence type="ECO:0000313" key="3">
    <source>
        <dbReference type="Proteomes" id="UP000451471"/>
    </source>
</evidence>
<dbReference type="Proteomes" id="UP000451471">
    <property type="component" value="Unassembled WGS sequence"/>
</dbReference>
<evidence type="ECO:0000313" key="2">
    <source>
        <dbReference type="EMBL" id="MWG36505.1"/>
    </source>
</evidence>
<dbReference type="RefSeq" id="WP_158206159.1">
    <property type="nucleotide sequence ID" value="NZ_WSZK01000036.1"/>
</dbReference>
<reference evidence="2 3" key="1">
    <citation type="submission" date="2019-12" db="EMBL/GenBank/DDBJ databases">
        <title>Halocatena pleomorpha gen. nov. sp. nov., an extremely halophilic archaeon of family Halobacteriaceae isolated from saltpan soil.</title>
        <authorList>
            <person name="Pal Y."/>
            <person name="Verma A."/>
            <person name="Krishnamurthi S."/>
            <person name="Kumar P."/>
        </authorList>
    </citation>
    <scope>NUCLEOTIDE SEQUENCE [LARGE SCALE GENOMIC DNA]</scope>
    <source>
        <strain evidence="2 3">JCM 16495</strain>
    </source>
</reference>
<gene>
    <name evidence="2" type="ORF">GQS65_18780</name>
</gene>
<evidence type="ECO:0000256" key="1">
    <source>
        <dbReference type="SAM" id="MobiDB-lite"/>
    </source>
</evidence>